<feature type="non-terminal residue" evidence="1">
    <location>
        <position position="36"/>
    </location>
</feature>
<organism evidence="1 2">
    <name type="scientific">Klebsiella michiganensis</name>
    <dbReference type="NCBI Taxonomy" id="1134687"/>
    <lineage>
        <taxon>Bacteria</taxon>
        <taxon>Pseudomonadati</taxon>
        <taxon>Pseudomonadota</taxon>
        <taxon>Gammaproteobacteria</taxon>
        <taxon>Enterobacterales</taxon>
        <taxon>Enterobacteriaceae</taxon>
        <taxon>Klebsiella/Raoultella group</taxon>
        <taxon>Klebsiella</taxon>
    </lineage>
</organism>
<dbReference type="AlphaFoldDB" id="A0A2J5PBH4"/>
<reference evidence="1 2" key="2">
    <citation type="submission" date="2018-01" db="EMBL/GenBank/DDBJ databases">
        <title>Genomic study of Klebsiella pneumoniae.</title>
        <authorList>
            <person name="Yang Y."/>
            <person name="Bicalho R."/>
        </authorList>
    </citation>
    <scope>NUCLEOTIDE SEQUENCE [LARGE SCALE GENOMIC DNA]</scope>
    <source>
        <strain evidence="1 2">A10</strain>
    </source>
</reference>
<comment type="caution">
    <text evidence="1">The sequence shown here is derived from an EMBL/GenBank/DDBJ whole genome shotgun (WGS) entry which is preliminary data.</text>
</comment>
<dbReference type="EMBL" id="PIDR01001253">
    <property type="protein sequence ID" value="PLO63294.1"/>
    <property type="molecule type" value="Genomic_DNA"/>
</dbReference>
<protein>
    <submittedName>
        <fullName evidence="1">Transposase</fullName>
    </submittedName>
</protein>
<accession>A0A2J5PBH4</accession>
<evidence type="ECO:0000313" key="2">
    <source>
        <dbReference type="Proteomes" id="UP000234667"/>
    </source>
</evidence>
<gene>
    <name evidence="1" type="ORF">CWN49_28170</name>
</gene>
<proteinExistence type="predicted"/>
<reference evidence="1 2" key="1">
    <citation type="submission" date="2017-11" db="EMBL/GenBank/DDBJ databases">
        <authorList>
            <person name="Han C.G."/>
        </authorList>
    </citation>
    <scope>NUCLEOTIDE SEQUENCE [LARGE SCALE GENOMIC DNA]</scope>
    <source>
        <strain evidence="1 2">A10</strain>
    </source>
</reference>
<evidence type="ECO:0000313" key="1">
    <source>
        <dbReference type="EMBL" id="PLO63294.1"/>
    </source>
</evidence>
<name>A0A2J5PBH4_9ENTR</name>
<dbReference type="Proteomes" id="UP000234667">
    <property type="component" value="Unassembled WGS sequence"/>
</dbReference>
<sequence>MAKNRFTAEHIADVLQQSKSGIPGKVLCEKYQLSPS</sequence>